<evidence type="ECO:0000259" key="1">
    <source>
        <dbReference type="Pfam" id="PF00534"/>
    </source>
</evidence>
<comment type="caution">
    <text evidence="3">The sequence shown here is derived from an EMBL/GenBank/DDBJ whole genome shotgun (WGS) entry which is preliminary data.</text>
</comment>
<evidence type="ECO:0000313" key="4">
    <source>
        <dbReference type="Proteomes" id="UP000651085"/>
    </source>
</evidence>
<dbReference type="Gene3D" id="3.40.50.2000">
    <property type="entry name" value="Glycogen Phosphorylase B"/>
    <property type="match status" value="2"/>
</dbReference>
<dbReference type="Pfam" id="PF00534">
    <property type="entry name" value="Glycos_transf_1"/>
    <property type="match status" value="1"/>
</dbReference>
<dbReference type="EMBL" id="JACRTF010000001">
    <property type="protein sequence ID" value="MBC8591748.1"/>
    <property type="molecule type" value="Genomic_DNA"/>
</dbReference>
<dbReference type="Pfam" id="PF13439">
    <property type="entry name" value="Glyco_transf_4"/>
    <property type="match status" value="1"/>
</dbReference>
<proteinExistence type="predicted"/>
<dbReference type="Proteomes" id="UP000651085">
    <property type="component" value="Unassembled WGS sequence"/>
</dbReference>
<dbReference type="InterPro" id="IPR001296">
    <property type="entry name" value="Glyco_trans_1"/>
</dbReference>
<sequence length="399" mass="45671">MLKKKILLIAPSSIPTFGAEAIVNKKLIFTLVKSEKFEIDLISQRIKWKHYPVEEQDIPLKSIHIIDNDLRVTPIMIWQHILAFFKFGITFKAIHWAVKALPIAEKLVKQNKYDYILTKDAPSFVIGNYLKHKYGIKWIATWNDPYPGVKYPCPYGKGWSASGNVFDKMCTSAMEGADKYIFPSERLRNHMLKYLNIRLEDTVIIPHVVLDTDNNNVQQGKVLKLLHSGTLQSPRDPETFLRALKLFLLNNPDSNIEVSILGIIEEKGAKLIKQLKLEDVVKLIPPVSYTQSLEILKDYQIALIVEAQCNEGIFLPTKVTDFMQCHKPIFAVSPSVGVLNDMYNNGFVQYFADVTDIDSIANTLENIYSDFSNDKLTNVVLRPNSEFSEKQIIEQYYNL</sequence>
<dbReference type="AlphaFoldDB" id="A0A926IPJ5"/>
<dbReference type="GO" id="GO:0016757">
    <property type="term" value="F:glycosyltransferase activity"/>
    <property type="evidence" value="ECO:0007669"/>
    <property type="project" value="InterPro"/>
</dbReference>
<protein>
    <submittedName>
        <fullName evidence="3">Glycosyltransferase</fullName>
    </submittedName>
</protein>
<evidence type="ECO:0000313" key="3">
    <source>
        <dbReference type="EMBL" id="MBC8591748.1"/>
    </source>
</evidence>
<dbReference type="SUPFAM" id="SSF53756">
    <property type="entry name" value="UDP-Glycosyltransferase/glycogen phosphorylase"/>
    <property type="match status" value="1"/>
</dbReference>
<organism evidence="3 4">
    <name type="scientific">Jilunia laotingensis</name>
    <dbReference type="NCBI Taxonomy" id="2763675"/>
    <lineage>
        <taxon>Bacteria</taxon>
        <taxon>Pseudomonadati</taxon>
        <taxon>Bacteroidota</taxon>
        <taxon>Bacteroidia</taxon>
        <taxon>Bacteroidales</taxon>
        <taxon>Bacteroidaceae</taxon>
        <taxon>Jilunia</taxon>
    </lineage>
</organism>
<keyword evidence="4" id="KW-1185">Reference proteome</keyword>
<accession>A0A926IPJ5</accession>
<evidence type="ECO:0000259" key="2">
    <source>
        <dbReference type="Pfam" id="PF13439"/>
    </source>
</evidence>
<dbReference type="RefSeq" id="WP_262432970.1">
    <property type="nucleotide sequence ID" value="NZ_JACRTF010000001.1"/>
</dbReference>
<dbReference type="InterPro" id="IPR028098">
    <property type="entry name" value="Glyco_trans_4-like_N"/>
</dbReference>
<gene>
    <name evidence="3" type="ORF">H8744_00545</name>
</gene>
<feature type="domain" description="Glycosyltransferase subfamily 4-like N-terminal" evidence="2">
    <location>
        <begin position="88"/>
        <end position="208"/>
    </location>
</feature>
<feature type="domain" description="Glycosyl transferase family 1" evidence="1">
    <location>
        <begin position="219"/>
        <end position="370"/>
    </location>
</feature>
<reference evidence="3" key="1">
    <citation type="submission" date="2020-08" db="EMBL/GenBank/DDBJ databases">
        <title>Genome public.</title>
        <authorList>
            <person name="Liu C."/>
            <person name="Sun Q."/>
        </authorList>
    </citation>
    <scope>NUCLEOTIDE SEQUENCE</scope>
    <source>
        <strain evidence="3">N12</strain>
    </source>
</reference>
<name>A0A926IPJ5_9BACT</name>